<evidence type="ECO:0000259" key="3">
    <source>
        <dbReference type="PROSITE" id="PS50011"/>
    </source>
</evidence>
<evidence type="ECO:0000256" key="1">
    <source>
        <dbReference type="PROSITE-ProRule" id="PRU10141"/>
    </source>
</evidence>
<sequence length="339" mass="38328">MKRRETKKVFYPICLGEVFDGRYLVEHKLGFGGGSTVWMAHDLQEGKDVALKVIEIAENARDTSYLVISQATFTFSGNGVEHYVLVLPLMGPRINWHTLVNISMAMRMSAARQLLEGLENLHTAGIVHRDVSDGNCMCGMTSLAHFDRSEKYKELGRPLRELVSAIKIPDHLRTDDFYLGDFGLSKRLDEPETQRGYPDLKFCSPDRLHGKDPSAACDIWSYMVVFSVLYFDFALFGSFIGGVISDHVRCLGPLPKEWKGSYTHPGGRESWYDQNHKPDPKHDLAAKFAMRRGDVDPIERGHVVSIMSKAFIYDATKRPTVAELLTDPDFRAIMDRYGC</sequence>
<dbReference type="PROSITE" id="PS50011">
    <property type="entry name" value="PROTEIN_KINASE_DOM"/>
    <property type="match status" value="1"/>
</dbReference>
<keyword evidence="5" id="KW-1185">Reference proteome</keyword>
<keyword evidence="2" id="KW-0812">Transmembrane</keyword>
<dbReference type="EMBL" id="JBFXLU010000004">
    <property type="protein sequence ID" value="KAL2857361.1"/>
    <property type="molecule type" value="Genomic_DNA"/>
</dbReference>
<feature type="binding site" evidence="1">
    <location>
        <position position="52"/>
    </location>
    <ligand>
        <name>ATP</name>
        <dbReference type="ChEBI" id="CHEBI:30616"/>
    </ligand>
</feature>
<gene>
    <name evidence="4" type="ORF">BJY01DRAFT_231091</name>
</gene>
<accession>A0ABR4KYL0</accession>
<feature type="transmembrane region" description="Helical" evidence="2">
    <location>
        <begin position="219"/>
        <end position="244"/>
    </location>
</feature>
<reference evidence="4 5" key="1">
    <citation type="submission" date="2024-07" db="EMBL/GenBank/DDBJ databases">
        <title>Section-level genome sequencing and comparative genomics of Aspergillus sections Usti and Cavernicolus.</title>
        <authorList>
            <consortium name="Lawrence Berkeley National Laboratory"/>
            <person name="Nybo J.L."/>
            <person name="Vesth T.C."/>
            <person name="Theobald S."/>
            <person name="Frisvad J.C."/>
            <person name="Larsen T.O."/>
            <person name="Kjaerboelling I."/>
            <person name="Rothschild-Mancinelli K."/>
            <person name="Lyhne E.K."/>
            <person name="Kogle M.E."/>
            <person name="Barry K."/>
            <person name="Clum A."/>
            <person name="Na H."/>
            <person name="Ledsgaard L."/>
            <person name="Lin J."/>
            <person name="Lipzen A."/>
            <person name="Kuo A."/>
            <person name="Riley R."/>
            <person name="Mondo S."/>
            <person name="Labutti K."/>
            <person name="Haridas S."/>
            <person name="Pangalinan J."/>
            <person name="Salamov A.A."/>
            <person name="Simmons B.A."/>
            <person name="Magnuson J.K."/>
            <person name="Chen J."/>
            <person name="Drula E."/>
            <person name="Henrissat B."/>
            <person name="Wiebenga A."/>
            <person name="Lubbers R.J."/>
            <person name="Gomes A.C."/>
            <person name="Makela M.R."/>
            <person name="Stajich J."/>
            <person name="Grigoriev I.V."/>
            <person name="Mortensen U.H."/>
            <person name="De Vries R.P."/>
            <person name="Baker S.E."/>
            <person name="Andersen M.R."/>
        </authorList>
    </citation>
    <scope>NUCLEOTIDE SEQUENCE [LARGE SCALE GENOMIC DNA]</scope>
    <source>
        <strain evidence="4 5">CBS 123904</strain>
    </source>
</reference>
<dbReference type="Proteomes" id="UP001610446">
    <property type="component" value="Unassembled WGS sequence"/>
</dbReference>
<keyword evidence="2" id="KW-1133">Transmembrane helix</keyword>
<keyword evidence="2" id="KW-0472">Membrane</keyword>
<protein>
    <submittedName>
        <fullName evidence="4">Kinase-like domain-containing protein</fullName>
    </submittedName>
</protein>
<dbReference type="InterPro" id="IPR011009">
    <property type="entry name" value="Kinase-like_dom_sf"/>
</dbReference>
<dbReference type="PANTHER" id="PTHR11909">
    <property type="entry name" value="CASEIN KINASE-RELATED"/>
    <property type="match status" value="1"/>
</dbReference>
<dbReference type="InterPro" id="IPR017441">
    <property type="entry name" value="Protein_kinase_ATP_BS"/>
</dbReference>
<dbReference type="SMART" id="SM00220">
    <property type="entry name" value="S_TKc"/>
    <property type="match status" value="1"/>
</dbReference>
<dbReference type="Gene3D" id="3.30.200.20">
    <property type="entry name" value="Phosphorylase Kinase, domain 1"/>
    <property type="match status" value="1"/>
</dbReference>
<dbReference type="PROSITE" id="PS00107">
    <property type="entry name" value="PROTEIN_KINASE_ATP"/>
    <property type="match status" value="1"/>
</dbReference>
<dbReference type="Pfam" id="PF00069">
    <property type="entry name" value="Pkinase"/>
    <property type="match status" value="1"/>
</dbReference>
<comment type="caution">
    <text evidence="4">The sequence shown here is derived from an EMBL/GenBank/DDBJ whole genome shotgun (WGS) entry which is preliminary data.</text>
</comment>
<dbReference type="Gene3D" id="1.10.510.10">
    <property type="entry name" value="Transferase(Phosphotransferase) domain 1"/>
    <property type="match status" value="1"/>
</dbReference>
<dbReference type="SUPFAM" id="SSF56112">
    <property type="entry name" value="Protein kinase-like (PK-like)"/>
    <property type="match status" value="1"/>
</dbReference>
<dbReference type="InterPro" id="IPR050235">
    <property type="entry name" value="CK1_Ser-Thr_kinase"/>
</dbReference>
<organism evidence="4 5">
    <name type="scientific">Aspergillus pseudoustus</name>
    <dbReference type="NCBI Taxonomy" id="1810923"/>
    <lineage>
        <taxon>Eukaryota</taxon>
        <taxon>Fungi</taxon>
        <taxon>Dikarya</taxon>
        <taxon>Ascomycota</taxon>
        <taxon>Pezizomycotina</taxon>
        <taxon>Eurotiomycetes</taxon>
        <taxon>Eurotiomycetidae</taxon>
        <taxon>Eurotiales</taxon>
        <taxon>Aspergillaceae</taxon>
        <taxon>Aspergillus</taxon>
        <taxon>Aspergillus subgen. Nidulantes</taxon>
    </lineage>
</organism>
<keyword evidence="1" id="KW-0547">Nucleotide-binding</keyword>
<proteinExistence type="predicted"/>
<dbReference type="InterPro" id="IPR000719">
    <property type="entry name" value="Prot_kinase_dom"/>
</dbReference>
<name>A0ABR4KYL0_9EURO</name>
<evidence type="ECO:0000313" key="5">
    <source>
        <dbReference type="Proteomes" id="UP001610446"/>
    </source>
</evidence>
<feature type="domain" description="Protein kinase" evidence="3">
    <location>
        <begin position="23"/>
        <end position="330"/>
    </location>
</feature>
<evidence type="ECO:0000256" key="2">
    <source>
        <dbReference type="SAM" id="Phobius"/>
    </source>
</evidence>
<keyword evidence="1" id="KW-0067">ATP-binding</keyword>
<evidence type="ECO:0000313" key="4">
    <source>
        <dbReference type="EMBL" id="KAL2857361.1"/>
    </source>
</evidence>